<dbReference type="EMBL" id="CP053708">
    <property type="protein sequence ID" value="QKE89748.1"/>
    <property type="molecule type" value="Genomic_DNA"/>
</dbReference>
<dbReference type="Pfam" id="PF06676">
    <property type="entry name" value="DUF1178"/>
    <property type="match status" value="1"/>
</dbReference>
<dbReference type="AlphaFoldDB" id="A0A6M8HN09"/>
<evidence type="ECO:0000313" key="1">
    <source>
        <dbReference type="EMBL" id="QKE89748.1"/>
    </source>
</evidence>
<accession>A0A6M8HN09</accession>
<protein>
    <submittedName>
        <fullName evidence="1">DUF1178 family protein</fullName>
    </submittedName>
</protein>
<gene>
    <name evidence="1" type="ORF">HN018_06585</name>
</gene>
<name>A0A6M8HN09_9PROT</name>
<organism evidence="1 2">
    <name type="scientific">Lichenicola cladoniae</name>
    <dbReference type="NCBI Taxonomy" id="1484109"/>
    <lineage>
        <taxon>Bacteria</taxon>
        <taxon>Pseudomonadati</taxon>
        <taxon>Pseudomonadota</taxon>
        <taxon>Alphaproteobacteria</taxon>
        <taxon>Acetobacterales</taxon>
        <taxon>Acetobacteraceae</taxon>
        <taxon>Lichenicola</taxon>
    </lineage>
</organism>
<dbReference type="Proteomes" id="UP000500767">
    <property type="component" value="Chromosome"/>
</dbReference>
<evidence type="ECO:0000313" key="2">
    <source>
        <dbReference type="Proteomes" id="UP000500767"/>
    </source>
</evidence>
<keyword evidence="2" id="KW-1185">Reference proteome</keyword>
<dbReference type="KEGG" id="lck:HN018_06585"/>
<dbReference type="InterPro" id="IPR009562">
    <property type="entry name" value="DUF1178"/>
</dbReference>
<dbReference type="RefSeq" id="WP_171834735.1">
    <property type="nucleotide sequence ID" value="NZ_CP053708.1"/>
</dbReference>
<sequence>MIHYQLRCRTGHEFEGWFRDSVSFELQSETGLLTCPNCGTTAVSRGLMAPAVRTRRASEPAPPASGGIPAQAVVPSLQVQQPQAGSEAALPDEMRAMLQRIRVQVERDCDNVGDAFAAEALRMHRGEASVRGIYGNANEDDREALADEGIQVMQIPWLKPAEG</sequence>
<dbReference type="PIRSF" id="PIRSF032131">
    <property type="entry name" value="UCP032131"/>
    <property type="match status" value="1"/>
</dbReference>
<reference evidence="1 2" key="1">
    <citation type="journal article" date="2014" name="World J. Microbiol. Biotechnol.">
        <title>Biodiversity and physiological characteristics of Antarctic and Arctic lichens-associated bacteria.</title>
        <authorList>
            <person name="Lee Y.M."/>
            <person name="Kim E.H."/>
            <person name="Lee H.K."/>
            <person name="Hong S.G."/>
        </authorList>
    </citation>
    <scope>NUCLEOTIDE SEQUENCE [LARGE SCALE GENOMIC DNA]</scope>
    <source>
        <strain evidence="1 2">PAMC 26569</strain>
    </source>
</reference>
<proteinExistence type="predicted"/>